<dbReference type="Pfam" id="PF21467">
    <property type="entry name" value="BetaGal_gal-bd"/>
    <property type="match status" value="1"/>
</dbReference>
<keyword evidence="3 5" id="KW-0326">Glycosidase</keyword>
<dbReference type="PRINTS" id="PR00742">
    <property type="entry name" value="GLHYDRLASE35"/>
</dbReference>
<dbReference type="EMBL" id="UETB01000001">
    <property type="protein sequence ID" value="SSA36544.1"/>
    <property type="molecule type" value="Genomic_DNA"/>
</dbReference>
<dbReference type="InterPro" id="IPR001944">
    <property type="entry name" value="Glycoside_Hdrlase_35"/>
</dbReference>
<dbReference type="InterPro" id="IPR048912">
    <property type="entry name" value="BetaGal1-like_ABD1"/>
</dbReference>
<evidence type="ECO:0000259" key="8">
    <source>
        <dbReference type="Pfam" id="PF21317"/>
    </source>
</evidence>
<dbReference type="InterPro" id="IPR026283">
    <property type="entry name" value="B-gal_1-like"/>
</dbReference>
<keyword evidence="2 5" id="KW-0378">Hydrolase</keyword>
<dbReference type="Pfam" id="PF21317">
    <property type="entry name" value="BetaGal_ABD_1"/>
    <property type="match status" value="1"/>
</dbReference>
<dbReference type="PANTHER" id="PTHR23421">
    <property type="entry name" value="BETA-GALACTOSIDASE RELATED"/>
    <property type="match status" value="1"/>
</dbReference>
<dbReference type="InterPro" id="IPR017853">
    <property type="entry name" value="GH"/>
</dbReference>
<dbReference type="GO" id="GO:0005975">
    <property type="term" value="P:carbohydrate metabolic process"/>
    <property type="evidence" value="ECO:0007669"/>
    <property type="project" value="InterPro"/>
</dbReference>
<organism evidence="10 11">
    <name type="scientific">Georgenia satyanarayanai</name>
    <dbReference type="NCBI Taxonomy" id="860221"/>
    <lineage>
        <taxon>Bacteria</taxon>
        <taxon>Bacillati</taxon>
        <taxon>Actinomycetota</taxon>
        <taxon>Actinomycetes</taxon>
        <taxon>Micrococcales</taxon>
        <taxon>Bogoriellaceae</taxon>
        <taxon>Georgenia</taxon>
    </lineage>
</organism>
<dbReference type="InterPro" id="IPR048913">
    <property type="entry name" value="BetaGal_gal-bd"/>
</dbReference>
<evidence type="ECO:0000313" key="10">
    <source>
        <dbReference type="EMBL" id="SSA36544.1"/>
    </source>
</evidence>
<evidence type="ECO:0000256" key="3">
    <source>
        <dbReference type="ARBA" id="ARBA00023295"/>
    </source>
</evidence>
<evidence type="ECO:0000256" key="4">
    <source>
        <dbReference type="PIRSR" id="PIRSR006336-1"/>
    </source>
</evidence>
<evidence type="ECO:0000256" key="1">
    <source>
        <dbReference type="ARBA" id="ARBA00009809"/>
    </source>
</evidence>
<name>A0A2Y8ZWW0_9MICO</name>
<proteinExistence type="inferred from homology"/>
<feature type="domain" description="Beta-galactosidase 1-like first all-beta" evidence="8">
    <location>
        <begin position="371"/>
        <end position="477"/>
    </location>
</feature>
<accession>A0A2Y8ZWW0</accession>
<dbReference type="Proteomes" id="UP000250222">
    <property type="component" value="Unassembled WGS sequence"/>
</dbReference>
<dbReference type="RefSeq" id="WP_110850730.1">
    <property type="nucleotide sequence ID" value="NZ_QKLZ01000001.1"/>
</dbReference>
<keyword evidence="11" id="KW-1185">Reference proteome</keyword>
<feature type="active site" description="Proton donor" evidence="4">
    <location>
        <position position="158"/>
    </location>
</feature>
<evidence type="ECO:0000256" key="5">
    <source>
        <dbReference type="RuleBase" id="RU000675"/>
    </source>
</evidence>
<reference evidence="10 11" key="1">
    <citation type="submission" date="2016-10" db="EMBL/GenBank/DDBJ databases">
        <authorList>
            <person name="Cai Z."/>
        </authorList>
    </citation>
    <scope>NUCLEOTIDE SEQUENCE [LARGE SCALE GENOMIC DNA]</scope>
    <source>
        <strain evidence="10 11">CGMCC 1.10826</strain>
    </source>
</reference>
<dbReference type="Pfam" id="PF01301">
    <property type="entry name" value="Glyco_hydro_35"/>
    <property type="match status" value="1"/>
</dbReference>
<dbReference type="SUPFAM" id="SSF51445">
    <property type="entry name" value="(Trans)glycosidases"/>
    <property type="match status" value="1"/>
</dbReference>
<dbReference type="OrthoDB" id="9813184at2"/>
<dbReference type="InterPro" id="IPR019801">
    <property type="entry name" value="Glyco_hydro_35_CS"/>
</dbReference>
<dbReference type="PROSITE" id="PS01182">
    <property type="entry name" value="GLYCOSYL_HYDROL_F35"/>
    <property type="match status" value="1"/>
</dbReference>
<comment type="catalytic activity">
    <reaction evidence="5">
        <text>Hydrolysis of terminal non-reducing beta-D-galactose residues in beta-D-galactosides.</text>
        <dbReference type="EC" id="3.2.1.23"/>
    </reaction>
</comment>
<feature type="domain" description="Glycoside hydrolase 35 catalytic" evidence="7">
    <location>
        <begin position="11"/>
        <end position="323"/>
    </location>
</feature>
<comment type="similarity">
    <text evidence="1 6">Belongs to the glycosyl hydrolase 35 family.</text>
</comment>
<evidence type="ECO:0000256" key="6">
    <source>
        <dbReference type="RuleBase" id="RU003679"/>
    </source>
</evidence>
<feature type="active site" description="Nucleophile" evidence="4">
    <location>
        <position position="234"/>
    </location>
</feature>
<dbReference type="Gene3D" id="3.20.20.80">
    <property type="entry name" value="Glycosidases"/>
    <property type="match status" value="1"/>
</dbReference>
<dbReference type="AlphaFoldDB" id="A0A2Y8ZWW0"/>
<dbReference type="InterPro" id="IPR031330">
    <property type="entry name" value="Gly_Hdrlase_35_cat"/>
</dbReference>
<dbReference type="PIRSF" id="PIRSF006336">
    <property type="entry name" value="B-gal"/>
    <property type="match status" value="1"/>
</dbReference>
<gene>
    <name evidence="10" type="ORF">SAMN05216184_101208</name>
</gene>
<dbReference type="SUPFAM" id="SSF49785">
    <property type="entry name" value="Galactose-binding domain-like"/>
    <property type="match status" value="1"/>
</dbReference>
<evidence type="ECO:0000256" key="2">
    <source>
        <dbReference type="ARBA" id="ARBA00022801"/>
    </source>
</evidence>
<dbReference type="InterPro" id="IPR008979">
    <property type="entry name" value="Galactose-bd-like_sf"/>
</dbReference>
<sequence length="592" mass="64783">MTSFEIGQEHFVLDGREHQIISGAMHYFRIHPDQWARRIATARAMGLNTIETYVAWNFHAPRRGEFLLDGQRDLARFLRLVQDAGMHAIVRPGPYICAEWDNGGIPAWLLADPDVQMRRDEPRYLAAVQEYMDALLPVIAPLQVHEGGPVLMVQVENEYGAYGEDKVYLRKLAAMLRDGGITVPLFTCDQAEDGMLTRGGLPELHRTATFGSRSLERLQTLRRHQPTGPLMCMEYWNGWFDAWGEDHHVTDPDGTGEDLRELLASGASVNLYMVHGGTNFGFTSGANDKGSYRPTITSYDYDAPMAEDGTPTPKYDAMQAVIRGHRGLGPEPVARRAPAPSVHVPAPTASVPLWSFVDRHEAWQEHDDAPTHEQIGALSGFSCYRTWVDLPESALLTIGEARDRVQVFCNRMPVGVLDRAEGGRALALPAGGRTTLELVVEDQGRVNYGPRIGEPKGVIGPVLLDGEPLRGWHAAALPVDEWAVELAGAGASGGSAARGPGLAGPSLSLWELEGHSPADLFLDTSGLGKGVAWFNGWNLGRYWGKGPQHTLYVPAPLVREDRNSLTVLELTGAADAAARFVPGPRWSTTTAD</sequence>
<feature type="domain" description="Beta-galactosidase galactose-binding" evidence="9">
    <location>
        <begin position="516"/>
        <end position="563"/>
    </location>
</feature>
<protein>
    <recommendedName>
        <fullName evidence="5">Beta-galactosidase</fullName>
        <ecNumber evidence="5">3.2.1.23</ecNumber>
    </recommendedName>
</protein>
<evidence type="ECO:0000259" key="9">
    <source>
        <dbReference type="Pfam" id="PF21467"/>
    </source>
</evidence>
<dbReference type="Gene3D" id="2.60.120.260">
    <property type="entry name" value="Galactose-binding domain-like"/>
    <property type="match status" value="2"/>
</dbReference>
<dbReference type="FunFam" id="3.20.20.80:FF:000115">
    <property type="entry name" value="Beta-galactosidase"/>
    <property type="match status" value="1"/>
</dbReference>
<dbReference type="GO" id="GO:0004565">
    <property type="term" value="F:beta-galactosidase activity"/>
    <property type="evidence" value="ECO:0007669"/>
    <property type="project" value="UniProtKB-EC"/>
</dbReference>
<dbReference type="EC" id="3.2.1.23" evidence="5"/>
<evidence type="ECO:0000313" key="11">
    <source>
        <dbReference type="Proteomes" id="UP000250222"/>
    </source>
</evidence>
<evidence type="ECO:0000259" key="7">
    <source>
        <dbReference type="Pfam" id="PF01301"/>
    </source>
</evidence>